<dbReference type="NCBIfam" id="TIGR00255">
    <property type="entry name" value="YicC/YloC family endoribonuclease"/>
    <property type="match status" value="1"/>
</dbReference>
<sequence length="281" mass="32302">MINSMTGFGSAELNDGDINISCEIKSVNHKFLDLNLKGYELSPKLDKKVRNTFNKSIKRGSVDIKFKLTNAFTYDYQINIQSLNKFKKKLNENGFHNDISISELKDIPGVLSSKAKSIVKEKMVFDVFKAALDNFLHDKQKEGMKINKIFTAKIKKLQNLHSSIIKLVKISSKTRKEKIKDKILNLVKDIELKRVDEEIAIMAMKYDVAEELERIKFHTDSILQTINKSGPNGKKIDFILQELFRESNTLLVKIDDSEIKSKALSMKVLIEEMREQTQNIE</sequence>
<dbReference type="InterPro" id="IPR013551">
    <property type="entry name" value="YicC-like_C"/>
</dbReference>
<dbReference type="Proteomes" id="UP000010116">
    <property type="component" value="Unassembled WGS sequence"/>
</dbReference>
<evidence type="ECO:0000256" key="5">
    <source>
        <dbReference type="ARBA" id="ARBA00035648"/>
    </source>
</evidence>
<proteinExistence type="inferred from homology"/>
<dbReference type="AlphaFoldDB" id="J5KRF7"/>
<evidence type="ECO:0000256" key="3">
    <source>
        <dbReference type="ARBA" id="ARBA00022759"/>
    </source>
</evidence>
<evidence type="ECO:0000313" key="9">
    <source>
        <dbReference type="Proteomes" id="UP000010116"/>
    </source>
</evidence>
<organism evidence="8 9">
    <name type="scientific">SAR86 cluster bacterium SAR86B</name>
    <dbReference type="NCBI Taxonomy" id="1123867"/>
    <lineage>
        <taxon>Bacteria</taxon>
        <taxon>Pseudomonadati</taxon>
        <taxon>Pseudomonadota</taxon>
        <taxon>Gammaproteobacteria</taxon>
        <taxon>SAR86 cluster</taxon>
    </lineage>
</organism>
<dbReference type="Pfam" id="PF03755">
    <property type="entry name" value="YicC-like_N"/>
    <property type="match status" value="1"/>
</dbReference>
<keyword evidence="4" id="KW-0378">Hydrolase</keyword>
<dbReference type="InterPro" id="IPR005229">
    <property type="entry name" value="YicC/YloC-like"/>
</dbReference>
<keyword evidence="2" id="KW-0540">Nuclease</keyword>
<feature type="domain" description="Endoribonuclease YicC-like N-terminal" evidence="6">
    <location>
        <begin position="2"/>
        <end position="147"/>
    </location>
</feature>
<protein>
    <recommendedName>
        <fullName evidence="10">YicC family protein</fullName>
    </recommendedName>
</protein>
<evidence type="ECO:0000313" key="8">
    <source>
        <dbReference type="EMBL" id="EJP73946.1"/>
    </source>
</evidence>
<dbReference type="Pfam" id="PF08340">
    <property type="entry name" value="YicC-like_C"/>
    <property type="match status" value="1"/>
</dbReference>
<evidence type="ECO:0000259" key="6">
    <source>
        <dbReference type="Pfam" id="PF03755"/>
    </source>
</evidence>
<evidence type="ECO:0000256" key="2">
    <source>
        <dbReference type="ARBA" id="ARBA00022722"/>
    </source>
</evidence>
<evidence type="ECO:0000259" key="7">
    <source>
        <dbReference type="Pfam" id="PF08340"/>
    </source>
</evidence>
<dbReference type="HOGENOM" id="CLU_076609_0_0_6"/>
<dbReference type="PANTHER" id="PTHR30636:SF3">
    <property type="entry name" value="UPF0701 PROTEIN YICC"/>
    <property type="match status" value="1"/>
</dbReference>
<reference evidence="8 9" key="1">
    <citation type="journal article" date="2012" name="ISME J.">
        <title>Genomic insights to SAR86, an abundant and uncultivated marine bacterial lineage.</title>
        <authorList>
            <person name="Dupont C.L."/>
            <person name="Rusch D.B."/>
            <person name="Yooseph S."/>
            <person name="Lombardo M.J."/>
            <person name="Richter R.A."/>
            <person name="Valas R."/>
            <person name="Novotny M."/>
            <person name="Yee-Greenbaum J."/>
            <person name="Selengut J.D."/>
            <person name="Haft D.H."/>
            <person name="Halpern A.L."/>
            <person name="Lasken R.S."/>
            <person name="Nealson K."/>
            <person name="Friedman R."/>
            <person name="Venter J.C."/>
        </authorList>
    </citation>
    <scope>NUCLEOTIDE SEQUENCE [LARGE SCALE GENOMIC DNA]</scope>
</reference>
<accession>J5KRF7</accession>
<dbReference type="EMBL" id="JH611164">
    <property type="protein sequence ID" value="EJP73946.1"/>
    <property type="molecule type" value="Genomic_DNA"/>
</dbReference>
<comment type="similarity">
    <text evidence="5">Belongs to the YicC/YloC family.</text>
</comment>
<dbReference type="GO" id="GO:0016787">
    <property type="term" value="F:hydrolase activity"/>
    <property type="evidence" value="ECO:0007669"/>
    <property type="project" value="UniProtKB-KW"/>
</dbReference>
<evidence type="ECO:0008006" key="10">
    <source>
        <dbReference type="Google" id="ProtNLM"/>
    </source>
</evidence>
<gene>
    <name evidence="8" type="ORF">NT02SARS_0543</name>
</gene>
<dbReference type="GO" id="GO:0004521">
    <property type="term" value="F:RNA endonuclease activity"/>
    <property type="evidence" value="ECO:0007669"/>
    <property type="project" value="InterPro"/>
</dbReference>
<evidence type="ECO:0000256" key="1">
    <source>
        <dbReference type="ARBA" id="ARBA00001968"/>
    </source>
</evidence>
<keyword evidence="3" id="KW-0255">Endonuclease</keyword>
<feature type="domain" description="Endoribonuclease YicC-like C-terminal" evidence="7">
    <location>
        <begin position="171"/>
        <end position="281"/>
    </location>
</feature>
<dbReference type="PANTHER" id="PTHR30636">
    <property type="entry name" value="UPF0701 PROTEIN YICC"/>
    <property type="match status" value="1"/>
</dbReference>
<evidence type="ECO:0000256" key="4">
    <source>
        <dbReference type="ARBA" id="ARBA00022801"/>
    </source>
</evidence>
<comment type="cofactor">
    <cofactor evidence="1">
        <name>a divalent metal cation</name>
        <dbReference type="ChEBI" id="CHEBI:60240"/>
    </cofactor>
</comment>
<name>J5KRF7_9GAMM</name>
<dbReference type="InterPro" id="IPR013527">
    <property type="entry name" value="YicC-like_N"/>
</dbReference>